<gene>
    <name evidence="1" type="ORF">KHY35_15340</name>
</gene>
<protein>
    <submittedName>
        <fullName evidence="1">Transcriptional regulator</fullName>
    </submittedName>
</protein>
<proteinExistence type="predicted"/>
<evidence type="ECO:0000313" key="1">
    <source>
        <dbReference type="EMBL" id="MBS5412061.1"/>
    </source>
</evidence>
<dbReference type="Proteomes" id="UP000782901">
    <property type="component" value="Unassembled WGS sequence"/>
</dbReference>
<name>A0A943HSH3_BACT4</name>
<comment type="caution">
    <text evidence="1">The sequence shown here is derived from an EMBL/GenBank/DDBJ whole genome shotgun (WGS) entry which is preliminary data.</text>
</comment>
<dbReference type="Pfam" id="PF06603">
    <property type="entry name" value="UpxZ"/>
    <property type="match status" value="1"/>
</dbReference>
<sequence>MEVLCLEEKIDKLQSIACTLLRMGQNRRYIYADDLFLFNNEINELINDLYPYRGITIEQEFALCLALLRGYSVSINANPNDEEKKRNVLARTRIVLRNLSSSSLKEQLLSVYNELRVI</sequence>
<dbReference type="RefSeq" id="WP_178069598.1">
    <property type="nucleotide sequence ID" value="NZ_JBCHFT010000010.1"/>
</dbReference>
<organism evidence="1 2">
    <name type="scientific">Bacteroides thetaiotaomicron</name>
    <dbReference type="NCBI Taxonomy" id="818"/>
    <lineage>
        <taxon>Bacteria</taxon>
        <taxon>Pseudomonadati</taxon>
        <taxon>Bacteroidota</taxon>
        <taxon>Bacteroidia</taxon>
        <taxon>Bacteroidales</taxon>
        <taxon>Bacteroidaceae</taxon>
        <taxon>Bacteroides</taxon>
    </lineage>
</organism>
<dbReference type="InterPro" id="IPR010570">
    <property type="entry name" value="UpxZ_fam"/>
</dbReference>
<reference evidence="1" key="1">
    <citation type="submission" date="2021-02" db="EMBL/GenBank/DDBJ databases">
        <title>Infant gut strain persistence is associated with maternal origin, phylogeny, and functional potential including surface adhesion and iron acquisition.</title>
        <authorList>
            <person name="Lou Y.C."/>
        </authorList>
    </citation>
    <scope>NUCLEOTIDE SEQUENCE</scope>
    <source>
        <strain evidence="1">L3_082_243G1_dasL3_082_243G1_maxbin2.maxbin.015s ta_sub</strain>
    </source>
</reference>
<dbReference type="EMBL" id="JAGZEE010000023">
    <property type="protein sequence ID" value="MBS5412061.1"/>
    <property type="molecule type" value="Genomic_DNA"/>
</dbReference>
<dbReference type="Gene3D" id="1.25.40.810">
    <property type="entry name" value="UpxZ"/>
    <property type="match status" value="1"/>
</dbReference>
<evidence type="ECO:0000313" key="2">
    <source>
        <dbReference type="Proteomes" id="UP000782901"/>
    </source>
</evidence>
<accession>A0A943HSH3</accession>
<dbReference type="InterPro" id="IPR038533">
    <property type="entry name" value="UpxZ_sf"/>
</dbReference>
<dbReference type="AlphaFoldDB" id="A0A943HSH3"/>